<keyword evidence="3" id="KW-1185">Reference proteome</keyword>
<reference evidence="2 3" key="1">
    <citation type="journal article" date="2013" name="Genome Biol.">
        <title>The genome sequence of the most widely cultivated cacao type and its use to identify candidate genes regulating pod color.</title>
        <authorList>
            <person name="Motamayor J.C."/>
            <person name="Mockaitis K."/>
            <person name="Schmutz J."/>
            <person name="Haiminen N."/>
            <person name="Iii D.L."/>
            <person name="Cornejo O."/>
            <person name="Findley S.D."/>
            <person name="Zheng P."/>
            <person name="Utro F."/>
            <person name="Royaert S."/>
            <person name="Saski C."/>
            <person name="Jenkins J."/>
            <person name="Podicheti R."/>
            <person name="Zhao M."/>
            <person name="Scheffler B.E."/>
            <person name="Stack J.C."/>
            <person name="Feltus F.A."/>
            <person name="Mustiga G.M."/>
            <person name="Amores F."/>
            <person name="Phillips W."/>
            <person name="Marelli J.P."/>
            <person name="May G.D."/>
            <person name="Shapiro H."/>
            <person name="Ma J."/>
            <person name="Bustamante C.D."/>
            <person name="Schnell R.J."/>
            <person name="Main D."/>
            <person name="Gilbert D."/>
            <person name="Parida L."/>
            <person name="Kuhn D.N."/>
        </authorList>
    </citation>
    <scope>NUCLEOTIDE SEQUENCE [LARGE SCALE GENOMIC DNA]</scope>
    <source>
        <strain evidence="3">cv. Matina 1-6</strain>
    </source>
</reference>
<gene>
    <name evidence="2" type="ORF">TCM_033276</name>
</gene>
<dbReference type="Gramene" id="EOY14078">
    <property type="protein sequence ID" value="EOY14078"/>
    <property type="gene ID" value="TCM_033276"/>
</dbReference>
<feature type="region of interest" description="Disordered" evidence="1">
    <location>
        <begin position="1"/>
        <end position="48"/>
    </location>
</feature>
<sequence length="110" mass="12636">MKGENMMNFVGGEMETGPEVSRKKRRRARKPKFEVGKPKLVNDKKKKDKKVKQVVATQMAKLGLEAFPLIFAEIRESNCRLKDLNSKIDGYVLDKLAAWDAEDELRRLSI</sequence>
<accession>A0A061FAZ3</accession>
<dbReference type="InParanoid" id="A0A061FAZ3"/>
<organism evidence="2 3">
    <name type="scientific">Theobroma cacao</name>
    <name type="common">Cacao</name>
    <name type="synonym">Cocoa</name>
    <dbReference type="NCBI Taxonomy" id="3641"/>
    <lineage>
        <taxon>Eukaryota</taxon>
        <taxon>Viridiplantae</taxon>
        <taxon>Streptophyta</taxon>
        <taxon>Embryophyta</taxon>
        <taxon>Tracheophyta</taxon>
        <taxon>Spermatophyta</taxon>
        <taxon>Magnoliopsida</taxon>
        <taxon>eudicotyledons</taxon>
        <taxon>Gunneridae</taxon>
        <taxon>Pentapetalae</taxon>
        <taxon>rosids</taxon>
        <taxon>malvids</taxon>
        <taxon>Malvales</taxon>
        <taxon>Malvaceae</taxon>
        <taxon>Byttnerioideae</taxon>
        <taxon>Theobroma</taxon>
    </lineage>
</organism>
<dbReference type="EMBL" id="CM001885">
    <property type="protein sequence ID" value="EOY14078.1"/>
    <property type="molecule type" value="Genomic_DNA"/>
</dbReference>
<feature type="compositionally biased region" description="Basic and acidic residues" evidence="1">
    <location>
        <begin position="31"/>
        <end position="45"/>
    </location>
</feature>
<evidence type="ECO:0000256" key="1">
    <source>
        <dbReference type="SAM" id="MobiDB-lite"/>
    </source>
</evidence>
<proteinExistence type="predicted"/>
<evidence type="ECO:0000313" key="2">
    <source>
        <dbReference type="EMBL" id="EOY14078.1"/>
    </source>
</evidence>
<name>A0A061FAZ3_THECC</name>
<dbReference type="HOGENOM" id="CLU_2175655_0_0_1"/>
<dbReference type="Proteomes" id="UP000026915">
    <property type="component" value="Chromosome 7"/>
</dbReference>
<protein>
    <submittedName>
        <fullName evidence="2">Uncharacterized protein</fullName>
    </submittedName>
</protein>
<dbReference type="AlphaFoldDB" id="A0A061FAZ3"/>
<evidence type="ECO:0000313" key="3">
    <source>
        <dbReference type="Proteomes" id="UP000026915"/>
    </source>
</evidence>